<dbReference type="PANTHER" id="PTHR48174">
    <property type="entry name" value="DUF946 FAMILY PROTEIN"/>
    <property type="match status" value="1"/>
</dbReference>
<reference evidence="2" key="1">
    <citation type="submission" date="2016-10" db="EMBL/GenBank/DDBJ databases">
        <authorList>
            <person name="Varghese N."/>
            <person name="Submissions S."/>
        </authorList>
    </citation>
    <scope>NUCLEOTIDE SEQUENCE [LARGE SCALE GENOMIC DNA]</scope>
    <source>
        <strain evidence="2">IBRC-M 10403</strain>
    </source>
</reference>
<evidence type="ECO:0000313" key="2">
    <source>
        <dbReference type="Proteomes" id="UP000199501"/>
    </source>
</evidence>
<accession>A0A1G6KTV3</accession>
<dbReference type="STRING" id="1271860.SAMN05216174_1011086"/>
<proteinExistence type="predicted"/>
<name>A0A1G6KTV3_9PSEU</name>
<dbReference type="EMBL" id="FMZZ01000001">
    <property type="protein sequence ID" value="SDC34211.1"/>
    <property type="molecule type" value="Genomic_DNA"/>
</dbReference>
<dbReference type="PANTHER" id="PTHR48174:SF5">
    <property type="entry name" value="VACUOLAR PROTEIN SORTING-ASSOCIATED PROTEIN 62"/>
    <property type="match status" value="1"/>
</dbReference>
<evidence type="ECO:0000313" key="1">
    <source>
        <dbReference type="EMBL" id="SDC34211.1"/>
    </source>
</evidence>
<dbReference type="AlphaFoldDB" id="A0A1G6KTV3"/>
<sequence>MTQPGYPEGFQGGQGPAVGFRGMRLAVAVMTAAVLVAGCEDEAPPAPRSAGESSPAPDDAALAARFAPLVWLAGGEAFQPGDAGRFIAASELWFHELCGTKDPHHRLATEVDPARLGGRPSPYTKTACVDGVREFSSTEDLDAGRGGGSGFYLELDDNDDARRGDVGSAPVYWEKYDSGDGRTAFVYWLFYPYNQFVNRGRTVNKHEGDWERVAVRLRGAEPIGVTFWKHGEPPCLVEWGDVEQADGHPVAYSALGSHGSYHRAGGWDATPAEVLEVPIPEGAQPITDITSPGTRWPTWERARSVVDEPWWGYRGKWGSQPGRAGADGPRGPYPGRSEAVFATEPCADPLPLPTASPGPPVPTSSAAPAVIDGAYLGTWRSPEPVDQPTTDKEYRVELTLRQGALGERVGDIRYPGLECSGSLSLVEVRPTELVVAERIDAEPVHQCVTEGIVTLTRTPDGLSWAYISIGGVMASAKLVRS</sequence>
<organism evidence="1 2">
    <name type="scientific">Actinokineospora iranica</name>
    <dbReference type="NCBI Taxonomy" id="1271860"/>
    <lineage>
        <taxon>Bacteria</taxon>
        <taxon>Bacillati</taxon>
        <taxon>Actinomycetota</taxon>
        <taxon>Actinomycetes</taxon>
        <taxon>Pseudonocardiales</taxon>
        <taxon>Pseudonocardiaceae</taxon>
        <taxon>Actinokineospora</taxon>
    </lineage>
</organism>
<dbReference type="Pfam" id="PF06101">
    <property type="entry name" value="Vps62"/>
    <property type="match status" value="1"/>
</dbReference>
<protein>
    <submittedName>
        <fullName evidence="1">Uncharacterized protein</fullName>
    </submittedName>
</protein>
<dbReference type="Proteomes" id="UP000199501">
    <property type="component" value="Unassembled WGS sequence"/>
</dbReference>
<dbReference type="InterPro" id="IPR009291">
    <property type="entry name" value="Vps62"/>
</dbReference>
<keyword evidence="2" id="KW-1185">Reference proteome</keyword>
<gene>
    <name evidence="1" type="ORF">SAMN05216174_1011086</name>
</gene>